<protein>
    <recommendedName>
        <fullName evidence="2">Secretion system C-terminal sorting domain-containing protein</fullName>
    </recommendedName>
</protein>
<dbReference type="NCBIfam" id="TIGR04183">
    <property type="entry name" value="Por_Secre_tail"/>
    <property type="match status" value="1"/>
</dbReference>
<dbReference type="InterPro" id="IPR026444">
    <property type="entry name" value="Secre_tail"/>
</dbReference>
<dbReference type="Pfam" id="PF18962">
    <property type="entry name" value="Por_Secre_tail"/>
    <property type="match status" value="1"/>
</dbReference>
<feature type="domain" description="Secretion system C-terminal sorting" evidence="2">
    <location>
        <begin position="458"/>
        <end position="532"/>
    </location>
</feature>
<comment type="caution">
    <text evidence="3">The sequence shown here is derived from an EMBL/GenBank/DDBJ whole genome shotgun (WGS) entry which is preliminary data.</text>
</comment>
<dbReference type="OrthoDB" id="9811934at2"/>
<sequence length="535" mass="60007">MRLISLFYFIFLFAFLCKAQPVLNIRLDVGTAGATIFSSVFATESCYYVIGKSKDLIPPYLQEGVFIKFNLDGSIADTTYYKNDSANYILWESPNLIKTLDGNFAQTFTVAPLASDFHFGFIKLNTNGDTLIFKTYLDLYNQNLDDWVLQPGGFLQDPIDSAYYGTVNVSRYSDLVGGTALFKISKSGELLWHQTYYGISGNFRIFNAASLIKIAPDRLMIGGTQTHTPAANADWRDNTKILIVDTLGNIIQTKVYPADQLAYGCNGLSQTMDGGYIYGGQNGTFVQNGNARDYRARIVKLNANLMEEWRIEQGIETSQNLMNFENILELTDSTFVVVGRSLDTTDINLHGYHTGGWLLKFNLSGAILWSRKYRKVEFLDNENNFPTHILYDVDITPDSGFVMVGQSQNFEASNPEPIGQLGWLVKTDKHGCLVPGCEEFDTAGKPPVKPKSEIGLKIFPNPANDELYIYYASQIAHENVIAYLYNVNGQIVKQWAITSNYTTYMLDVSSFSKGIYVLKIANDLEILKTEKLVLE</sequence>
<keyword evidence="1" id="KW-0732">Signal</keyword>
<accession>A0A2W1MWL8</accession>
<reference evidence="3 4" key="1">
    <citation type="submission" date="2018-06" db="EMBL/GenBank/DDBJ databases">
        <title>The draft genome sequence of Crocinitomix sp. SM1701.</title>
        <authorList>
            <person name="Zhang X."/>
        </authorList>
    </citation>
    <scope>NUCLEOTIDE SEQUENCE [LARGE SCALE GENOMIC DNA]</scope>
    <source>
        <strain evidence="3 4">SM1701</strain>
    </source>
</reference>
<dbReference type="RefSeq" id="WP_111064523.1">
    <property type="nucleotide sequence ID" value="NZ_JBHUCU010000030.1"/>
</dbReference>
<keyword evidence="4" id="KW-1185">Reference proteome</keyword>
<proteinExistence type="predicted"/>
<evidence type="ECO:0000313" key="4">
    <source>
        <dbReference type="Proteomes" id="UP000249248"/>
    </source>
</evidence>
<evidence type="ECO:0000313" key="3">
    <source>
        <dbReference type="EMBL" id="PZE15784.1"/>
    </source>
</evidence>
<organism evidence="3 4">
    <name type="scientific">Putridiphycobacter roseus</name>
    <dbReference type="NCBI Taxonomy" id="2219161"/>
    <lineage>
        <taxon>Bacteria</taxon>
        <taxon>Pseudomonadati</taxon>
        <taxon>Bacteroidota</taxon>
        <taxon>Flavobacteriia</taxon>
        <taxon>Flavobacteriales</taxon>
        <taxon>Crocinitomicaceae</taxon>
        <taxon>Putridiphycobacter</taxon>
    </lineage>
</organism>
<gene>
    <name evidence="3" type="ORF">DNU06_16050</name>
</gene>
<dbReference type="AlphaFoldDB" id="A0A2W1MWL8"/>
<evidence type="ECO:0000256" key="1">
    <source>
        <dbReference type="ARBA" id="ARBA00022729"/>
    </source>
</evidence>
<dbReference type="EMBL" id="QKSB01000016">
    <property type="protein sequence ID" value="PZE15784.1"/>
    <property type="molecule type" value="Genomic_DNA"/>
</dbReference>
<name>A0A2W1MWL8_9FLAO</name>
<evidence type="ECO:0000259" key="2">
    <source>
        <dbReference type="Pfam" id="PF18962"/>
    </source>
</evidence>
<dbReference type="Proteomes" id="UP000249248">
    <property type="component" value="Unassembled WGS sequence"/>
</dbReference>